<dbReference type="InterPro" id="IPR052792">
    <property type="entry name" value="Thioredoxin_dom-contain_11"/>
</dbReference>
<evidence type="ECO:0000256" key="1">
    <source>
        <dbReference type="SAM" id="MobiDB-lite"/>
    </source>
</evidence>
<keyword evidence="2" id="KW-0812">Transmembrane</keyword>
<dbReference type="GO" id="GO:0090263">
    <property type="term" value="P:positive regulation of canonical Wnt signaling pathway"/>
    <property type="evidence" value="ECO:0000318"/>
    <property type="project" value="GO_Central"/>
</dbReference>
<dbReference type="InParanoid" id="G5ECV3"/>
<feature type="compositionally biased region" description="Acidic residues" evidence="1">
    <location>
        <begin position="1"/>
        <end position="10"/>
    </location>
</feature>
<dbReference type="Reactome" id="R-CEL-2024096">
    <property type="pathway name" value="HS-GAG degradation"/>
</dbReference>
<protein>
    <submittedName>
        <fullName evidence="3">Thioredoxin domain-containing protein</fullName>
    </submittedName>
</protein>
<evidence type="ECO:0007829" key="6">
    <source>
        <dbReference type="PeptideAtlas" id="G5ECV3"/>
    </source>
</evidence>
<dbReference type="PIR" id="T18895">
    <property type="entry name" value="T18895"/>
</dbReference>
<feature type="compositionally biased region" description="Low complexity" evidence="1">
    <location>
        <begin position="32"/>
        <end position="42"/>
    </location>
</feature>
<evidence type="ECO:0000313" key="3">
    <source>
        <dbReference type="EMBL" id="CAB03827.3"/>
    </source>
</evidence>
<dbReference type="OrthoDB" id="6380619at2759"/>
<dbReference type="FunCoup" id="G5ECV3">
    <property type="interactions" value="2"/>
</dbReference>
<dbReference type="STRING" id="6239.C03H12.1a.1"/>
<keyword evidence="4" id="KW-1185">Reference proteome</keyword>
<evidence type="ECO:0000256" key="2">
    <source>
        <dbReference type="SAM" id="Phobius"/>
    </source>
</evidence>
<dbReference type="PANTHER" id="PTHR46497:SF1">
    <property type="entry name" value="THIOREDOXIN DOMAIN-CONTAINING PROTEIN 11"/>
    <property type="match status" value="1"/>
</dbReference>
<dbReference type="GeneID" id="181659"/>
<dbReference type="EMBL" id="BX284606">
    <property type="protein sequence ID" value="CAB03827.3"/>
    <property type="molecule type" value="Genomic_DNA"/>
</dbReference>
<keyword evidence="2" id="KW-1133">Transmembrane helix</keyword>
<dbReference type="AGR" id="WB:WBGene00007284"/>
<feature type="compositionally biased region" description="Basic and acidic residues" evidence="1">
    <location>
        <begin position="17"/>
        <end position="31"/>
    </location>
</feature>
<dbReference type="GO" id="GO:0016477">
    <property type="term" value="P:cell migration"/>
    <property type="evidence" value="ECO:0000318"/>
    <property type="project" value="GO_Central"/>
</dbReference>
<dbReference type="Bgee" id="WBGene00007284">
    <property type="expression patterns" value="Expressed in embryo and 3 other cell types or tissues"/>
</dbReference>
<name>G5ECV3_CAEEL</name>
<dbReference type="PaxDb" id="6239-C03H12.1a"/>
<dbReference type="Reactome" id="R-CEL-2022928">
    <property type="pathway name" value="HS-GAG biosynthesis"/>
</dbReference>
<dbReference type="eggNOG" id="ENOG502SXFD">
    <property type="taxonomic scope" value="Eukaryota"/>
</dbReference>
<feature type="compositionally biased region" description="Acidic residues" evidence="1">
    <location>
        <begin position="43"/>
        <end position="61"/>
    </location>
</feature>
<gene>
    <name evidence="3 5" type="ORF">C03H12.1</name>
    <name evidence="3" type="ORF">CELE_C03H12.1</name>
</gene>
<dbReference type="GO" id="GO:1905475">
    <property type="term" value="P:regulation of protein localization to membrane"/>
    <property type="evidence" value="ECO:0000318"/>
    <property type="project" value="GO_Central"/>
</dbReference>
<sequence length="731" mass="83594">MHEENDETNEPEGSKTPVERKEDSFEEESHSSQESSSEQQSEAGDENKEEVEGSDEEPIDEDVIAQAVARRNTEKNRILRDCGVLLVATAALAIMIYLLLTLLGLSMPSRPLVVSKGAAKPFFHGVHRKLIQDNYDGTIRLSGNQTMSVILLYSPYSIRSKWFREEYYTTARRLKKLHGNLAPYFGATNCFDQNSYCRRKYNLKQYPAMMAQNSALMGSVYNGPLDSVYVTRWLNRLQNGVFRLQSAQDLTTLSKNHDLLTILYFKIKTPPQKFQSASNFSKLAYHYLDGDPNTDRTIFCIVTDSQLAAQLQLHNEHDLVLVSSELKLLTTHYKGWVMENVHKDLVKFSQEAAMKNVEFLNLGRRFHSTQLAEKFNQGSVLMYFTRDLNYGNAKYKMFREIAQEYRTCPEKDFISVDSETPDNFDLDCSTSLKGILCEANNTLSFMMIDSKIENALAAKYGADREDMVVAINSKQEITRYIKSNITRESINCLIRQHHNSADNSFVTESTEIITTKTETPKDIHADAVGESSFVKFVDSTAELLLSRKINVILFMGGIWHSASSSAIAPFHLVANHFKESKNLIDFSIVDVSETKLPYNLNFDQLPKILITSADRSNTYMFLIKVVLFQNSSEASNAKTFVLLSIGLSWTYPEEFMINHTNIARFVLTRPGKIFGRLRWMDSCQGTCRKRAQREMRDDRLQLKRRLGRNVANSVRQRVLLGYYDRMLRMIS</sequence>
<feature type="transmembrane region" description="Helical" evidence="2">
    <location>
        <begin position="84"/>
        <end position="105"/>
    </location>
</feature>
<dbReference type="Reactome" id="R-CEL-376176">
    <property type="pathway name" value="Signaling by ROBO receptors"/>
</dbReference>
<dbReference type="PIR" id="T27940">
    <property type="entry name" value="T27940"/>
</dbReference>
<dbReference type="PANTHER" id="PTHR46497">
    <property type="entry name" value="THIOREDOXIN DOMAIN-CONTAINING PROTEIN 11"/>
    <property type="match status" value="1"/>
</dbReference>
<dbReference type="RefSeq" id="NP_510583.2">
    <property type="nucleotide sequence ID" value="NM_078182.6"/>
</dbReference>
<dbReference type="GO" id="GO:0009986">
    <property type="term" value="C:cell surface"/>
    <property type="evidence" value="ECO:0000318"/>
    <property type="project" value="GO_Central"/>
</dbReference>
<dbReference type="AlphaFoldDB" id="G5ECV3"/>
<keyword evidence="2" id="KW-0472">Membrane</keyword>
<dbReference type="PeptideAtlas" id="G5ECV3"/>
<reference evidence="3 4" key="1">
    <citation type="journal article" date="1998" name="Science">
        <title>Genome sequence of the nematode C. elegans: a platform for investigating biology.</title>
        <authorList>
            <consortium name="The C. elegans sequencing consortium"/>
            <person name="Sulson J.E."/>
            <person name="Waterston R."/>
        </authorList>
    </citation>
    <scope>NUCLEOTIDE SEQUENCE [LARGE SCALE GENOMIC DNA]</scope>
    <source>
        <strain evidence="3 4">Bristol N2</strain>
    </source>
</reference>
<dbReference type="CTD" id="181659"/>
<organism evidence="3 4">
    <name type="scientific">Caenorhabditis elegans</name>
    <dbReference type="NCBI Taxonomy" id="6239"/>
    <lineage>
        <taxon>Eukaryota</taxon>
        <taxon>Metazoa</taxon>
        <taxon>Ecdysozoa</taxon>
        <taxon>Nematoda</taxon>
        <taxon>Chromadorea</taxon>
        <taxon>Rhabditida</taxon>
        <taxon>Rhabditina</taxon>
        <taxon>Rhabditomorpha</taxon>
        <taxon>Rhabditoidea</taxon>
        <taxon>Rhabditidae</taxon>
        <taxon>Peloderinae</taxon>
        <taxon>Caenorhabditis</taxon>
    </lineage>
</organism>
<evidence type="ECO:0000313" key="4">
    <source>
        <dbReference type="Proteomes" id="UP000001940"/>
    </source>
</evidence>
<dbReference type="OMA" id="SFMMIDS"/>
<dbReference type="ExpressionAtlas" id="G5ECV3">
    <property type="expression patterns" value="baseline and differential"/>
</dbReference>
<accession>G5ECV3</accession>
<keyword evidence="6" id="KW-1267">Proteomics identification</keyword>
<dbReference type="Proteomes" id="UP000001940">
    <property type="component" value="Chromosome X"/>
</dbReference>
<feature type="region of interest" description="Disordered" evidence="1">
    <location>
        <begin position="1"/>
        <end position="61"/>
    </location>
</feature>
<proteinExistence type="evidence at protein level"/>
<evidence type="ECO:0000313" key="5">
    <source>
        <dbReference type="WormBase" id="C03H12.1a"/>
    </source>
</evidence>
<dbReference type="WormBase" id="C03H12.1a">
    <property type="protein sequence ID" value="CE35380"/>
    <property type="gene ID" value="WBGene00007284"/>
</dbReference>
<dbReference type="Reactome" id="R-CEL-1971475">
    <property type="pathway name" value="Glycosaminoglycan-protein linkage region biosynthesis"/>
</dbReference>